<evidence type="ECO:0000259" key="1">
    <source>
        <dbReference type="Pfam" id="PF18029"/>
    </source>
</evidence>
<accession>A0A4R4WJG7</accession>
<dbReference type="Pfam" id="PF18029">
    <property type="entry name" value="Glyoxalase_6"/>
    <property type="match status" value="2"/>
</dbReference>
<proteinExistence type="predicted"/>
<feature type="domain" description="Glyoxalase-like" evidence="1">
    <location>
        <begin position="117"/>
        <end position="195"/>
    </location>
</feature>
<dbReference type="AlphaFoldDB" id="A0A4R4WJG7"/>
<dbReference type="InterPro" id="IPR029068">
    <property type="entry name" value="Glyas_Bleomycin-R_OHBP_Dase"/>
</dbReference>
<sequence length="326" mass="36045">MPQDVVEVACRWVDALEQADVPAANAVSGLLGWDPGPWIAEAWQPDVEELAGSDRTVSSARQVNDHLVRVVLVGKRGAAFVSVVLDDAAKVVGTSVDSDEQDGRFWVVMGCPQEREDELRAFYTMLTHGQIGPGEGWMRPPRWRDPANPTQIHLDVQVADLESAEHAVLEHGATKLEDFPGWRVYADPVGHPFCLYPGLTEPTDRFGTLVRVVIDCTDPLPLARFWGAVLDMHRTVADSPDRIVIARDDERLPMLALQRVPDYQPPSWPDPEYPPQMHFDIGFDDRAEKERLALGLGGTRLPPQGGSCPVYADPAGHPFCLCYKGE</sequence>
<dbReference type="Proteomes" id="UP000295172">
    <property type="component" value="Unassembled WGS sequence"/>
</dbReference>
<name>A0A4R4WJG7_9ACTN</name>
<dbReference type="PANTHER" id="PTHR35908">
    <property type="entry name" value="HYPOTHETICAL FUSION PROTEIN"/>
    <property type="match status" value="1"/>
</dbReference>
<dbReference type="Gene3D" id="3.10.180.10">
    <property type="entry name" value="2,3-Dihydroxybiphenyl 1,2-Dioxygenase, domain 1"/>
    <property type="match status" value="2"/>
</dbReference>
<gene>
    <name evidence="2" type="ORF">E1218_24285</name>
</gene>
<dbReference type="SUPFAM" id="SSF54593">
    <property type="entry name" value="Glyoxalase/Bleomycin resistance protein/Dihydroxybiphenyl dioxygenase"/>
    <property type="match status" value="2"/>
</dbReference>
<evidence type="ECO:0000313" key="2">
    <source>
        <dbReference type="EMBL" id="TDD19358.1"/>
    </source>
</evidence>
<feature type="domain" description="Glyoxalase-like" evidence="1">
    <location>
        <begin position="212"/>
        <end position="322"/>
    </location>
</feature>
<dbReference type="RefSeq" id="WP_132323958.1">
    <property type="nucleotide sequence ID" value="NZ_SMKR01000117.1"/>
</dbReference>
<keyword evidence="3" id="KW-1185">Reference proteome</keyword>
<dbReference type="OrthoDB" id="3212826at2"/>
<protein>
    <submittedName>
        <fullName evidence="2">VOC family protein</fullName>
    </submittedName>
</protein>
<evidence type="ECO:0000313" key="3">
    <source>
        <dbReference type="Proteomes" id="UP000295172"/>
    </source>
</evidence>
<reference evidence="2 3" key="1">
    <citation type="submission" date="2019-02" db="EMBL/GenBank/DDBJ databases">
        <title>Draft genome sequences of novel Actinobacteria.</title>
        <authorList>
            <person name="Sahin N."/>
            <person name="Ay H."/>
            <person name="Saygin H."/>
        </authorList>
    </citation>
    <scope>NUCLEOTIDE SEQUENCE [LARGE SCALE GENOMIC DNA]</scope>
    <source>
        <strain evidence="2 3">16K104</strain>
    </source>
</reference>
<dbReference type="PANTHER" id="PTHR35908:SF1">
    <property type="entry name" value="CONSERVED PROTEIN"/>
    <property type="match status" value="1"/>
</dbReference>
<dbReference type="InterPro" id="IPR041581">
    <property type="entry name" value="Glyoxalase_6"/>
</dbReference>
<comment type="caution">
    <text evidence="2">The sequence shown here is derived from an EMBL/GenBank/DDBJ whole genome shotgun (WGS) entry which is preliminary data.</text>
</comment>
<dbReference type="CDD" id="cd06587">
    <property type="entry name" value="VOC"/>
    <property type="match status" value="1"/>
</dbReference>
<organism evidence="2 3">
    <name type="scientific">Kribbella turkmenica</name>
    <dbReference type="NCBI Taxonomy" id="2530375"/>
    <lineage>
        <taxon>Bacteria</taxon>
        <taxon>Bacillati</taxon>
        <taxon>Actinomycetota</taxon>
        <taxon>Actinomycetes</taxon>
        <taxon>Propionibacteriales</taxon>
        <taxon>Kribbellaceae</taxon>
        <taxon>Kribbella</taxon>
    </lineage>
</organism>
<dbReference type="EMBL" id="SMKR01000117">
    <property type="protein sequence ID" value="TDD19358.1"/>
    <property type="molecule type" value="Genomic_DNA"/>
</dbReference>